<dbReference type="PANTHER" id="PTHR45339:SF5">
    <property type="entry name" value="HISTIDINE KINASE"/>
    <property type="match status" value="1"/>
</dbReference>
<dbReference type="PANTHER" id="PTHR45339">
    <property type="entry name" value="HYBRID SIGNAL TRANSDUCTION HISTIDINE KINASE J"/>
    <property type="match status" value="1"/>
</dbReference>
<dbReference type="PATRIC" id="fig|219572.3.peg.1036"/>
<evidence type="ECO:0000256" key="2">
    <source>
        <dbReference type="PROSITE-ProRule" id="PRU00169"/>
    </source>
</evidence>
<dbReference type="Pfam" id="PF00072">
    <property type="entry name" value="Response_reg"/>
    <property type="match status" value="1"/>
</dbReference>
<evidence type="ECO:0000313" key="5">
    <source>
        <dbReference type="Proteomes" id="UP000077829"/>
    </source>
</evidence>
<dbReference type="GO" id="GO:0005886">
    <property type="term" value="C:plasma membrane"/>
    <property type="evidence" value="ECO:0007669"/>
    <property type="project" value="UniProtKB-SubCell"/>
</dbReference>
<accession>A0A172YXG1</accession>
<dbReference type="Proteomes" id="UP000077829">
    <property type="component" value="Chromosome"/>
</dbReference>
<dbReference type="STRING" id="219572.A7J50_1018"/>
<feature type="domain" description="Response regulatory" evidence="3">
    <location>
        <begin position="2"/>
        <end position="121"/>
    </location>
</feature>
<dbReference type="InterPro" id="IPR011006">
    <property type="entry name" value="CheY-like_superfamily"/>
</dbReference>
<reference evidence="4 5" key="1">
    <citation type="submission" date="2016-05" db="EMBL/GenBank/DDBJ databases">
        <title>Complete genome sequence of Pseudomonas antarctica PAMC 27494.</title>
        <authorList>
            <person name="Lee J."/>
        </authorList>
    </citation>
    <scope>NUCLEOTIDE SEQUENCE [LARGE SCALE GENOMIC DNA]</scope>
    <source>
        <strain evidence="4 5">PAMC 27494</strain>
    </source>
</reference>
<sequence length="244" mass="26883">MAVLVAEDHPAYRALLGWFLEKLGLGHEVVGDGCEGLAAITRTRFDLVITDCHMPLMDGYALARAIRLHEQANGHRRVPIIALTASLRLDDPRRCRDAGMDAWLLKPLTFAHLYEVLGCWLPGPPCNMSPPESGSSRGWPTRADMIQTFGSEHVVNLMLGSLLREARKDCAALAQARIASDTQVAAERLHRLLGSLAFLGCDDLEARGGVLIERVRTQGVGANLSRLEAFEHDLKRYFAYVSTL</sequence>
<evidence type="ECO:0000313" key="4">
    <source>
        <dbReference type="EMBL" id="ANF84459.1"/>
    </source>
</evidence>
<dbReference type="InterPro" id="IPR001789">
    <property type="entry name" value="Sig_transdc_resp-reg_receiver"/>
</dbReference>
<dbReference type="PROSITE" id="PS50110">
    <property type="entry name" value="RESPONSE_REGULATORY"/>
    <property type="match status" value="1"/>
</dbReference>
<dbReference type="GO" id="GO:0000160">
    <property type="term" value="P:phosphorelay signal transduction system"/>
    <property type="evidence" value="ECO:0007669"/>
    <property type="project" value="InterPro"/>
</dbReference>
<dbReference type="SUPFAM" id="SSF47226">
    <property type="entry name" value="Histidine-containing phosphotransfer domain, HPT domain"/>
    <property type="match status" value="1"/>
</dbReference>
<dbReference type="SMART" id="SM00448">
    <property type="entry name" value="REC"/>
    <property type="match status" value="1"/>
</dbReference>
<dbReference type="EMBL" id="CP015600">
    <property type="protein sequence ID" value="ANF84459.1"/>
    <property type="molecule type" value="Genomic_DNA"/>
</dbReference>
<feature type="modified residue" description="4-aspartylphosphate" evidence="2">
    <location>
        <position position="51"/>
    </location>
</feature>
<evidence type="ECO:0000256" key="1">
    <source>
        <dbReference type="ARBA" id="ARBA00022553"/>
    </source>
</evidence>
<dbReference type="KEGG" id="panr:A7J50_1018"/>
<dbReference type="SUPFAM" id="SSF52172">
    <property type="entry name" value="CheY-like"/>
    <property type="match status" value="1"/>
</dbReference>
<dbReference type="Gene3D" id="3.40.50.2300">
    <property type="match status" value="1"/>
</dbReference>
<proteinExistence type="predicted"/>
<dbReference type="AlphaFoldDB" id="A0A172YXG1"/>
<name>A0A172YXG1_9PSED</name>
<organism evidence="4 5">
    <name type="scientific">Pseudomonas antarctica</name>
    <dbReference type="NCBI Taxonomy" id="219572"/>
    <lineage>
        <taxon>Bacteria</taxon>
        <taxon>Pseudomonadati</taxon>
        <taxon>Pseudomonadota</taxon>
        <taxon>Gammaproteobacteria</taxon>
        <taxon>Pseudomonadales</taxon>
        <taxon>Pseudomonadaceae</taxon>
        <taxon>Pseudomonas</taxon>
    </lineage>
</organism>
<dbReference type="RefSeq" id="WP_082895827.1">
    <property type="nucleotide sequence ID" value="NZ_CP015600.1"/>
</dbReference>
<protein>
    <submittedName>
        <fullName evidence="4">Response regulator</fullName>
    </submittedName>
</protein>
<dbReference type="InterPro" id="IPR036641">
    <property type="entry name" value="HPT_dom_sf"/>
</dbReference>
<dbReference type="GO" id="GO:0005524">
    <property type="term" value="F:ATP binding"/>
    <property type="evidence" value="ECO:0007669"/>
    <property type="project" value="UniProtKB-KW"/>
</dbReference>
<gene>
    <name evidence="4" type="ORF">A7J50_1018</name>
</gene>
<dbReference type="CDD" id="cd17546">
    <property type="entry name" value="REC_hyHK_CKI1_RcsC-like"/>
    <property type="match status" value="1"/>
</dbReference>
<keyword evidence="1 2" id="KW-0597">Phosphoprotein</keyword>
<evidence type="ECO:0000259" key="3">
    <source>
        <dbReference type="PROSITE" id="PS50110"/>
    </source>
</evidence>